<keyword evidence="4" id="KW-1185">Reference proteome</keyword>
<keyword evidence="1" id="KW-0732">Signal</keyword>
<accession>A0A1I6Q287</accession>
<keyword evidence="2" id="KW-0472">Membrane</keyword>
<feature type="transmembrane region" description="Helical" evidence="2">
    <location>
        <begin position="19"/>
        <end position="36"/>
    </location>
</feature>
<organism evidence="3 4">
    <name type="scientific">Lutibacter maritimus</name>
    <dbReference type="NCBI Taxonomy" id="593133"/>
    <lineage>
        <taxon>Bacteria</taxon>
        <taxon>Pseudomonadati</taxon>
        <taxon>Bacteroidota</taxon>
        <taxon>Flavobacteriia</taxon>
        <taxon>Flavobacteriales</taxon>
        <taxon>Flavobacteriaceae</taxon>
        <taxon>Lutibacter</taxon>
    </lineage>
</organism>
<evidence type="ECO:0000256" key="1">
    <source>
        <dbReference type="ARBA" id="ARBA00022729"/>
    </source>
</evidence>
<evidence type="ECO:0000313" key="3">
    <source>
        <dbReference type="EMBL" id="SFS46577.1"/>
    </source>
</evidence>
<gene>
    <name evidence="3" type="ORF">SAMN04488006_1426</name>
</gene>
<sequence length="665" mass="73237">MCIFTINGLNHKVMKQKDFMLFCLFFICVVNFYSQIANEGILQVKPSTSVYFGAEYTNKSTAMHYNDGNLYLNSNFINNGTTASNSGTTFFTSTTNSVQSISGSTKEINFYNLEINLSSVEKKGVSVEDKFGLFVFNSVNLVNGDLRLIGESQLIQTHEGISINSSINGKLHKDQQGYKSAYGYNHWSTPVNNGGTFQLNGGLFDGTDAVINSFTSQQVLFNSGSPYDGLPSIVDESGNVTTPLTINESWLYKFSRGGTGSYADWIKLDKNSKLLPGEGYLMKGTNTLSPKQNYVFIGTPNDGTYSFVVGANESNLFGNPYPSALDSNKFILDNLSYFDGTLYFWVEGNSPSHNLSDYLGGYATRNLTTGVSASINPTSAGVGDANIMAPTQYMAVGQGFFIDTSADGVIVFKNSQRVFKMENTGESIHYKNIAQKSNVENSIVRISYRDPEGFERELALGFLPESSADLNFNPGYDALMSGEREDELFFIIENNLTKKYVIQGVGAFDESYEFPLGLKITEAGIHTISLKGVENFSNPVFVKDNLLSITYNLSEDSFNLNLPPGNYLDRFSIVFGALDALDILEVEKNNIQVFYNGNNSVIIKNTNNSKINSVGIFNTLGQNVLKVVGNYMETSEISIPFNYPKGIYFVSVQSDFGTISTKILN</sequence>
<dbReference type="Proteomes" id="UP000199312">
    <property type="component" value="Unassembled WGS sequence"/>
</dbReference>
<dbReference type="InterPro" id="IPR026444">
    <property type="entry name" value="Secre_tail"/>
</dbReference>
<reference evidence="4" key="1">
    <citation type="submission" date="2016-10" db="EMBL/GenBank/DDBJ databases">
        <authorList>
            <person name="Varghese N."/>
            <person name="Submissions S."/>
        </authorList>
    </citation>
    <scope>NUCLEOTIDE SEQUENCE [LARGE SCALE GENOMIC DNA]</scope>
    <source>
        <strain evidence="4">DSM 24450</strain>
    </source>
</reference>
<evidence type="ECO:0000256" key="2">
    <source>
        <dbReference type="SAM" id="Phobius"/>
    </source>
</evidence>
<dbReference type="EMBL" id="FOZP01000003">
    <property type="protein sequence ID" value="SFS46577.1"/>
    <property type="molecule type" value="Genomic_DNA"/>
</dbReference>
<evidence type="ECO:0000313" key="4">
    <source>
        <dbReference type="Proteomes" id="UP000199312"/>
    </source>
</evidence>
<dbReference type="STRING" id="593133.SAMN04488006_1426"/>
<dbReference type="NCBIfam" id="TIGR04183">
    <property type="entry name" value="Por_Secre_tail"/>
    <property type="match status" value="1"/>
</dbReference>
<name>A0A1I6Q287_9FLAO</name>
<protein>
    <submittedName>
        <fullName evidence="3">Por secretion system C-terminal sorting domain-containing protein</fullName>
    </submittedName>
</protein>
<proteinExistence type="predicted"/>
<dbReference type="AlphaFoldDB" id="A0A1I6Q287"/>
<keyword evidence="2" id="KW-0812">Transmembrane</keyword>
<keyword evidence="2" id="KW-1133">Transmembrane helix</keyword>